<accession>A0AAE4FR45</accession>
<reference evidence="4" key="1">
    <citation type="submission" date="2023-07" db="EMBL/GenBank/DDBJ databases">
        <authorList>
            <person name="Luz R."/>
            <person name="Cordeiro R."/>
            <person name="Fonseca A."/>
            <person name="Goncalves V."/>
        </authorList>
    </citation>
    <scope>NUCLEOTIDE SEQUENCE [LARGE SCALE GENOMIC DNA]</scope>
    <source>
        <strain evidence="4">BACA0444</strain>
    </source>
</reference>
<keyword evidence="2" id="KW-0732">Signal</keyword>
<evidence type="ECO:0000313" key="4">
    <source>
        <dbReference type="Proteomes" id="UP001268256"/>
    </source>
</evidence>
<dbReference type="SUPFAM" id="SSF48452">
    <property type="entry name" value="TPR-like"/>
    <property type="match status" value="1"/>
</dbReference>
<sequence>MPSQLSSINPKFRQTAQRALLTCAAIVLTHTSGAWAADPFRTGENSRPISDATSAVFVAVFRDGNYTKGRQLLPAALRASAQEPLTLTMAGGMAFLDGNWADLNRYANQTIQAAQKLSGQDPLRGNLYQAVGNFLLAAHDMSEGGSGPVAGAALALMRAQDVFGYLNQAKAINPNDPELNLIQGFIEWGVANNLGIFKIEDAITRLQTQAAPPYLSYRGVALAYRDLNQSQLALEAIEKAIAAAPNNPELIYLKAQILSQAGNKQASLSLFNQALTMSEQLPGDLVKQMKLERDQVQAALPQ</sequence>
<dbReference type="RefSeq" id="WP_322878029.1">
    <property type="nucleotide sequence ID" value="NZ_JAVMIP010000006.1"/>
</dbReference>
<evidence type="ECO:0000256" key="2">
    <source>
        <dbReference type="SAM" id="SignalP"/>
    </source>
</evidence>
<dbReference type="Pfam" id="PF13181">
    <property type="entry name" value="TPR_8"/>
    <property type="match status" value="2"/>
</dbReference>
<dbReference type="SMART" id="SM00028">
    <property type="entry name" value="TPR"/>
    <property type="match status" value="2"/>
</dbReference>
<dbReference type="AlphaFoldDB" id="A0AAE4FR45"/>
<dbReference type="EMBL" id="JAVMIP010000006">
    <property type="protein sequence ID" value="MDS3860763.1"/>
    <property type="molecule type" value="Genomic_DNA"/>
</dbReference>
<dbReference type="NCBIfam" id="NF041522">
    <property type="entry name" value="TPR_sll0314"/>
    <property type="match status" value="1"/>
</dbReference>
<dbReference type="Proteomes" id="UP001268256">
    <property type="component" value="Unassembled WGS sequence"/>
</dbReference>
<keyword evidence="1" id="KW-0802">TPR repeat</keyword>
<dbReference type="InterPro" id="IPR048173">
    <property type="entry name" value="Sll0314-like"/>
</dbReference>
<dbReference type="Gene3D" id="1.25.40.10">
    <property type="entry name" value="Tetratricopeptide repeat domain"/>
    <property type="match status" value="1"/>
</dbReference>
<proteinExistence type="predicted"/>
<feature type="repeat" description="TPR" evidence="1">
    <location>
        <begin position="214"/>
        <end position="247"/>
    </location>
</feature>
<dbReference type="PROSITE" id="PS50005">
    <property type="entry name" value="TPR"/>
    <property type="match status" value="1"/>
</dbReference>
<dbReference type="InterPro" id="IPR019734">
    <property type="entry name" value="TPR_rpt"/>
</dbReference>
<name>A0AAE4FR45_9CYAN</name>
<keyword evidence="4" id="KW-1185">Reference proteome</keyword>
<feature type="signal peptide" evidence="2">
    <location>
        <begin position="1"/>
        <end position="36"/>
    </location>
</feature>
<dbReference type="InterPro" id="IPR011990">
    <property type="entry name" value="TPR-like_helical_dom_sf"/>
</dbReference>
<gene>
    <name evidence="3" type="ORF">RIF25_08040</name>
</gene>
<organism evidence="3 4">
    <name type="scientific">Pseudocalidococcus azoricus BACA0444</name>
    <dbReference type="NCBI Taxonomy" id="2918990"/>
    <lineage>
        <taxon>Bacteria</taxon>
        <taxon>Bacillati</taxon>
        <taxon>Cyanobacteriota</taxon>
        <taxon>Cyanophyceae</taxon>
        <taxon>Acaryochloridales</taxon>
        <taxon>Thermosynechococcaceae</taxon>
        <taxon>Pseudocalidococcus</taxon>
        <taxon>Pseudocalidococcus azoricus</taxon>
    </lineage>
</organism>
<evidence type="ECO:0000256" key="1">
    <source>
        <dbReference type="PROSITE-ProRule" id="PRU00339"/>
    </source>
</evidence>
<comment type="caution">
    <text evidence="3">The sequence shown here is derived from an EMBL/GenBank/DDBJ whole genome shotgun (WGS) entry which is preliminary data.</text>
</comment>
<protein>
    <submittedName>
        <fullName evidence="3">Sll0314/Alr1548 family TPR repeat-containing protein</fullName>
    </submittedName>
</protein>
<evidence type="ECO:0000313" key="3">
    <source>
        <dbReference type="EMBL" id="MDS3860763.1"/>
    </source>
</evidence>
<feature type="chain" id="PRO_5041947789" evidence="2">
    <location>
        <begin position="37"/>
        <end position="302"/>
    </location>
</feature>